<dbReference type="EMBL" id="JAEPRA010000026">
    <property type="protein sequence ID" value="KAG2172142.1"/>
    <property type="molecule type" value="Genomic_DNA"/>
</dbReference>
<evidence type="ECO:0000313" key="4">
    <source>
        <dbReference type="EMBL" id="KAG2172142.1"/>
    </source>
</evidence>
<dbReference type="OrthoDB" id="2735536at2759"/>
<accession>A0A8H7PDY0</accession>
<reference evidence="4" key="1">
    <citation type="submission" date="2020-12" db="EMBL/GenBank/DDBJ databases">
        <title>Metabolic potential, ecology and presence of endohyphal bacteria is reflected in genomic diversity of Mucoromycotina.</title>
        <authorList>
            <person name="Muszewska A."/>
            <person name="Okrasinska A."/>
            <person name="Steczkiewicz K."/>
            <person name="Drgas O."/>
            <person name="Orlowska M."/>
            <person name="Perlinska-Lenart U."/>
            <person name="Aleksandrzak-Piekarczyk T."/>
            <person name="Szatraj K."/>
            <person name="Zielenkiewicz U."/>
            <person name="Pilsyk S."/>
            <person name="Malc E."/>
            <person name="Mieczkowski P."/>
            <person name="Kruszewska J.S."/>
            <person name="Biernat P."/>
            <person name="Pawlowska J."/>
        </authorList>
    </citation>
    <scope>NUCLEOTIDE SEQUENCE</scope>
    <source>
        <strain evidence="4">WA0000051536</strain>
    </source>
</reference>
<dbReference type="SUPFAM" id="SSF51735">
    <property type="entry name" value="NAD(P)-binding Rossmann-fold domains"/>
    <property type="match status" value="1"/>
</dbReference>
<name>A0A8H7PDY0_9FUNG</name>
<proteinExistence type="inferred from homology"/>
<organism evidence="4 5">
    <name type="scientific">Umbelopsis vinacea</name>
    <dbReference type="NCBI Taxonomy" id="44442"/>
    <lineage>
        <taxon>Eukaryota</taxon>
        <taxon>Fungi</taxon>
        <taxon>Fungi incertae sedis</taxon>
        <taxon>Mucoromycota</taxon>
        <taxon>Mucoromycotina</taxon>
        <taxon>Umbelopsidomycetes</taxon>
        <taxon>Umbelopsidales</taxon>
        <taxon>Umbelopsidaceae</taxon>
        <taxon>Umbelopsis</taxon>
    </lineage>
</organism>
<dbReference type="AlphaFoldDB" id="A0A8H7PDY0"/>
<evidence type="ECO:0000256" key="1">
    <source>
        <dbReference type="ARBA" id="ARBA00023002"/>
    </source>
</evidence>
<evidence type="ECO:0000256" key="2">
    <source>
        <dbReference type="ARBA" id="ARBA00023445"/>
    </source>
</evidence>
<comment type="caution">
    <text evidence="4">The sequence shown here is derived from an EMBL/GenBank/DDBJ whole genome shotgun (WGS) entry which is preliminary data.</text>
</comment>
<dbReference type="InterPro" id="IPR050425">
    <property type="entry name" value="NAD(P)_dehydrat-like"/>
</dbReference>
<evidence type="ECO:0000313" key="5">
    <source>
        <dbReference type="Proteomes" id="UP000612746"/>
    </source>
</evidence>
<dbReference type="Pfam" id="PF01370">
    <property type="entry name" value="Epimerase"/>
    <property type="match status" value="1"/>
</dbReference>
<dbReference type="PANTHER" id="PTHR10366">
    <property type="entry name" value="NAD DEPENDENT EPIMERASE/DEHYDRATASE"/>
    <property type="match status" value="1"/>
</dbReference>
<protein>
    <recommendedName>
        <fullName evidence="3">NAD-dependent epimerase/dehydratase domain-containing protein</fullName>
    </recommendedName>
</protein>
<keyword evidence="5" id="KW-1185">Reference proteome</keyword>
<sequence length="357" mass="39123">MVSSIQSGARVLVTGATGYLGAAIAEQFIQNGYIVVGSARTLSKAENLKNFFDEKYGPGKFEIYASGDLTTEGAFDDAVKGTEDYVEAIAHVASPVGVESEDPMKDVVNVAIRGTTSILNSALQYGKNVKSVLVVSSLASLLDPTVPEKYTYTEKDWNDAAIKSMIDLKEKRESIPGFVAYMASKTEAEHAVWKFKEDNKLPFTISTILPSWIYGTIVPTPRTVADVNAASTAAYVVQFYSGENKNYSQSFPPVGYVNVADVARASVLIVEKNDITDGQRYILNAGPYSFQQIVDIMRENFPERQDIIVKGEPGNYEKANQPKQHDGSKITHDLGIKYTDLETTVLDTINSVKHVFQ</sequence>
<feature type="domain" description="NAD-dependent epimerase/dehydratase" evidence="3">
    <location>
        <begin position="11"/>
        <end position="280"/>
    </location>
</feature>
<dbReference type="InterPro" id="IPR001509">
    <property type="entry name" value="Epimerase_deHydtase"/>
</dbReference>
<gene>
    <name evidence="4" type="ORF">INT44_006611</name>
</gene>
<dbReference type="Gene3D" id="3.40.50.720">
    <property type="entry name" value="NAD(P)-binding Rossmann-like Domain"/>
    <property type="match status" value="1"/>
</dbReference>
<dbReference type="PANTHER" id="PTHR10366:SF564">
    <property type="entry name" value="STEROL-4-ALPHA-CARBOXYLATE 3-DEHYDROGENASE, DECARBOXYLATING"/>
    <property type="match status" value="1"/>
</dbReference>
<dbReference type="InterPro" id="IPR036291">
    <property type="entry name" value="NAD(P)-bd_dom_sf"/>
</dbReference>
<dbReference type="GO" id="GO:0016616">
    <property type="term" value="F:oxidoreductase activity, acting on the CH-OH group of donors, NAD or NADP as acceptor"/>
    <property type="evidence" value="ECO:0007669"/>
    <property type="project" value="TreeGrafter"/>
</dbReference>
<comment type="similarity">
    <text evidence="2">Belongs to the NAD(P)-dependent epimerase/dehydratase family. Dihydroflavonol-4-reductase subfamily.</text>
</comment>
<dbReference type="Proteomes" id="UP000612746">
    <property type="component" value="Unassembled WGS sequence"/>
</dbReference>
<evidence type="ECO:0000259" key="3">
    <source>
        <dbReference type="Pfam" id="PF01370"/>
    </source>
</evidence>
<keyword evidence="1" id="KW-0560">Oxidoreductase</keyword>